<dbReference type="NCBIfam" id="TIGR01656">
    <property type="entry name" value="Histidinol-ppas"/>
    <property type="match status" value="1"/>
</dbReference>
<dbReference type="Pfam" id="PF13242">
    <property type="entry name" value="Hydrolase_like"/>
    <property type="match status" value="1"/>
</dbReference>
<protein>
    <recommendedName>
        <fullName evidence="6 7">D,D-heptose 1,7-bisphosphate phosphatase</fullName>
        <ecNumber evidence="7">3.1.3.-</ecNumber>
    </recommendedName>
</protein>
<evidence type="ECO:0000256" key="7">
    <source>
        <dbReference type="PIRNR" id="PIRNR004682"/>
    </source>
</evidence>
<comment type="caution">
    <text evidence="8">The sequence shown here is derived from an EMBL/GenBank/DDBJ whole genome shotgun (WGS) entry which is preliminary data.</text>
</comment>
<evidence type="ECO:0000256" key="1">
    <source>
        <dbReference type="ARBA" id="ARBA00004496"/>
    </source>
</evidence>
<dbReference type="EC" id="3.1.3.-" evidence="7"/>
<organism evidence="8 9">
    <name type="scientific">Gilvimarinus gilvus</name>
    <dbReference type="NCBI Taxonomy" id="3058038"/>
    <lineage>
        <taxon>Bacteria</taxon>
        <taxon>Pseudomonadati</taxon>
        <taxon>Pseudomonadota</taxon>
        <taxon>Gammaproteobacteria</taxon>
        <taxon>Cellvibrionales</taxon>
        <taxon>Cellvibrionaceae</taxon>
        <taxon>Gilvimarinus</taxon>
    </lineage>
</organism>
<reference evidence="8 9" key="1">
    <citation type="submission" date="2023-11" db="EMBL/GenBank/DDBJ databases">
        <title>Gilvimarinus fulvus sp. nov., isolated from the surface of Kelp.</title>
        <authorList>
            <person name="Sun Y.Y."/>
            <person name="Gong Y."/>
            <person name="Du Z.J."/>
        </authorList>
    </citation>
    <scope>NUCLEOTIDE SEQUENCE [LARGE SCALE GENOMIC DNA]</scope>
    <source>
        <strain evidence="8 9">SDUM040013</strain>
    </source>
</reference>
<proteinExistence type="inferred from homology"/>
<dbReference type="PANTHER" id="PTHR42891">
    <property type="entry name" value="D-GLYCERO-BETA-D-MANNO-HEPTOSE-1,7-BISPHOSPHATE 7-PHOSPHATASE"/>
    <property type="match status" value="1"/>
</dbReference>
<keyword evidence="3" id="KW-0479">Metal-binding</keyword>
<dbReference type="EMBL" id="JAXAFO010000007">
    <property type="protein sequence ID" value="MDX6848853.1"/>
    <property type="molecule type" value="Genomic_DNA"/>
</dbReference>
<sequence length="186" mass="19724">MKLAILDRDGVINRDSGNYIRSADQWIPIAGSIEAIARLSAAGYTVVVATNQSGLARGFFDLDDLEAMHAKLTELVEDAGGQISAIFYCPHGPDDQCKCRKPLPGLLDAIEAEFNVGAQDAILVGDSLRDLQAGLAKGCQLCLVLTGNGEQTLNQLNGQATGSYTLDDNPVEVFSDLSAVVDKLLS</sequence>
<evidence type="ECO:0000256" key="6">
    <source>
        <dbReference type="ARBA" id="ARBA00031828"/>
    </source>
</evidence>
<accession>A0ABU4RZ17</accession>
<dbReference type="NCBIfam" id="TIGR01662">
    <property type="entry name" value="HAD-SF-IIIA"/>
    <property type="match status" value="1"/>
</dbReference>
<evidence type="ECO:0000256" key="4">
    <source>
        <dbReference type="ARBA" id="ARBA00022801"/>
    </source>
</evidence>
<dbReference type="PANTHER" id="PTHR42891:SF1">
    <property type="entry name" value="D-GLYCERO-BETA-D-MANNO-HEPTOSE-1,7-BISPHOSPHATE 7-PHOSPHATASE"/>
    <property type="match status" value="1"/>
</dbReference>
<dbReference type="GO" id="GO:0034200">
    <property type="term" value="F:D-glycero-beta-D-manno-heptose 1,7-bisphosphate 7-phosphatase activity"/>
    <property type="evidence" value="ECO:0007669"/>
    <property type="project" value="UniProtKB-EC"/>
</dbReference>
<keyword evidence="5 7" id="KW-0119">Carbohydrate metabolism</keyword>
<dbReference type="Gene3D" id="3.40.50.1000">
    <property type="entry name" value="HAD superfamily/HAD-like"/>
    <property type="match status" value="1"/>
</dbReference>
<dbReference type="NCBIfam" id="NF006506">
    <property type="entry name" value="PRK08942.1"/>
    <property type="match status" value="1"/>
</dbReference>
<dbReference type="SUPFAM" id="SSF56784">
    <property type="entry name" value="HAD-like"/>
    <property type="match status" value="1"/>
</dbReference>
<keyword evidence="4 7" id="KW-0378">Hydrolase</keyword>
<evidence type="ECO:0000313" key="8">
    <source>
        <dbReference type="EMBL" id="MDX6848853.1"/>
    </source>
</evidence>
<dbReference type="InterPro" id="IPR023214">
    <property type="entry name" value="HAD_sf"/>
</dbReference>
<evidence type="ECO:0000256" key="2">
    <source>
        <dbReference type="ARBA" id="ARBA00022490"/>
    </source>
</evidence>
<evidence type="ECO:0000256" key="3">
    <source>
        <dbReference type="ARBA" id="ARBA00022723"/>
    </source>
</evidence>
<comment type="similarity">
    <text evidence="7">Belongs to the gmhB family.</text>
</comment>
<comment type="subcellular location">
    <subcellularLocation>
        <location evidence="1 7">Cytoplasm</location>
    </subcellularLocation>
</comment>
<evidence type="ECO:0000256" key="5">
    <source>
        <dbReference type="ARBA" id="ARBA00023277"/>
    </source>
</evidence>
<dbReference type="RefSeq" id="WP_302723879.1">
    <property type="nucleotide sequence ID" value="NZ_JAULRU010000705.1"/>
</dbReference>
<dbReference type="CDD" id="cd07503">
    <property type="entry name" value="HAD_HisB-N"/>
    <property type="match status" value="1"/>
</dbReference>
<evidence type="ECO:0000313" key="9">
    <source>
        <dbReference type="Proteomes" id="UP001273505"/>
    </source>
</evidence>
<dbReference type="InterPro" id="IPR036412">
    <property type="entry name" value="HAD-like_sf"/>
</dbReference>
<dbReference type="InterPro" id="IPR004446">
    <property type="entry name" value="Heptose_bisP_phosphatase"/>
</dbReference>
<gene>
    <name evidence="8" type="primary">gmhB</name>
    <name evidence="8" type="ORF">SCD92_05740</name>
</gene>
<dbReference type="InterPro" id="IPR006543">
    <property type="entry name" value="Histidinol-phos"/>
</dbReference>
<dbReference type="PIRSF" id="PIRSF004682">
    <property type="entry name" value="GmhB"/>
    <property type="match status" value="1"/>
</dbReference>
<keyword evidence="2 7" id="KW-0963">Cytoplasm</keyword>
<name>A0ABU4RZ17_9GAMM</name>
<dbReference type="Proteomes" id="UP001273505">
    <property type="component" value="Unassembled WGS sequence"/>
</dbReference>
<dbReference type="InterPro" id="IPR006549">
    <property type="entry name" value="HAD-SF_hydro_IIIA"/>
</dbReference>
<keyword evidence="9" id="KW-1185">Reference proteome</keyword>